<comment type="catalytic activity">
    <reaction evidence="5 9">
        <text>(2R)-2-phosphoglycerate = (2R)-3-phosphoglycerate</text>
        <dbReference type="Rhea" id="RHEA:15901"/>
        <dbReference type="ChEBI" id="CHEBI:58272"/>
        <dbReference type="ChEBI" id="CHEBI:58289"/>
        <dbReference type="EC" id="5.4.2.11"/>
    </reaction>
</comment>
<feature type="binding site" evidence="5 7">
    <location>
        <begin position="8"/>
        <end position="15"/>
    </location>
    <ligand>
        <name>substrate</name>
    </ligand>
</feature>
<comment type="pathway">
    <text evidence="5 9">Carbohydrate degradation; glycolysis; pyruvate from D-glyceraldehyde 3-phosphate: step 3/5.</text>
</comment>
<dbReference type="InterPro" id="IPR001345">
    <property type="entry name" value="PG/BPGM_mutase_AS"/>
</dbReference>
<dbReference type="InterPro" id="IPR005952">
    <property type="entry name" value="Phosphogly_mut1"/>
</dbReference>
<dbReference type="InterPro" id="IPR013078">
    <property type="entry name" value="His_Pase_superF_clade-1"/>
</dbReference>
<evidence type="ECO:0000256" key="6">
    <source>
        <dbReference type="PIRSR" id="PIRSR613078-1"/>
    </source>
</evidence>
<feature type="binding site" evidence="5 7">
    <location>
        <begin position="112"/>
        <end position="113"/>
    </location>
    <ligand>
        <name>substrate</name>
    </ligand>
</feature>
<accession>A0A4V2Z3Y7</accession>
<keyword evidence="2 5" id="KW-0312">Gluconeogenesis</keyword>
<feature type="active site" description="Tele-phosphohistidine intermediate" evidence="5 6">
    <location>
        <position position="9"/>
    </location>
</feature>
<comment type="caution">
    <text evidence="10">The sequence shown here is derived from an EMBL/GenBank/DDBJ whole genome shotgun (WGS) entry which is preliminary data.</text>
</comment>
<comment type="similarity">
    <text evidence="1 5">Belongs to the phosphoglycerate mutase family. BPG-dependent PGAM subfamily.</text>
</comment>
<feature type="active site" description="Proton donor/acceptor" evidence="5 6">
    <location>
        <position position="85"/>
    </location>
</feature>
<dbReference type="RefSeq" id="WP_131959022.1">
    <property type="nucleotide sequence ID" value="NZ_SMFL01000005.1"/>
</dbReference>
<evidence type="ECO:0000256" key="8">
    <source>
        <dbReference type="PIRSR" id="PIRSR613078-3"/>
    </source>
</evidence>
<evidence type="ECO:0000256" key="5">
    <source>
        <dbReference type="HAMAP-Rule" id="MF_01039"/>
    </source>
</evidence>
<evidence type="ECO:0000313" key="11">
    <source>
        <dbReference type="Proteomes" id="UP000294850"/>
    </source>
</evidence>
<evidence type="ECO:0000256" key="9">
    <source>
        <dbReference type="RuleBase" id="RU004512"/>
    </source>
</evidence>
<organism evidence="10 11">
    <name type="scientific">Dyadobacter psychrotolerans</name>
    <dbReference type="NCBI Taxonomy" id="2541721"/>
    <lineage>
        <taxon>Bacteria</taxon>
        <taxon>Pseudomonadati</taxon>
        <taxon>Bacteroidota</taxon>
        <taxon>Cytophagia</taxon>
        <taxon>Cytophagales</taxon>
        <taxon>Spirosomataceae</taxon>
        <taxon>Dyadobacter</taxon>
    </lineage>
</organism>
<dbReference type="Proteomes" id="UP000294850">
    <property type="component" value="Unassembled WGS sequence"/>
</dbReference>
<keyword evidence="3 5" id="KW-0324">Glycolysis</keyword>
<dbReference type="GO" id="GO:0004619">
    <property type="term" value="F:phosphoglycerate mutase activity"/>
    <property type="evidence" value="ECO:0007669"/>
    <property type="project" value="UniProtKB-UniRule"/>
</dbReference>
<evidence type="ECO:0000256" key="2">
    <source>
        <dbReference type="ARBA" id="ARBA00022432"/>
    </source>
</evidence>
<dbReference type="PANTHER" id="PTHR11931">
    <property type="entry name" value="PHOSPHOGLYCERATE MUTASE"/>
    <property type="match status" value="1"/>
</dbReference>
<feature type="binding site" evidence="5 7">
    <location>
        <begin position="85"/>
        <end position="88"/>
    </location>
    <ligand>
        <name>substrate</name>
    </ligand>
</feature>
<dbReference type="OrthoDB" id="9782128at2"/>
<dbReference type="AlphaFoldDB" id="A0A4V2Z3Y7"/>
<dbReference type="GO" id="GO:0006094">
    <property type="term" value="P:gluconeogenesis"/>
    <property type="evidence" value="ECO:0007669"/>
    <property type="project" value="UniProtKB-UniRule"/>
</dbReference>
<dbReference type="UniPathway" id="UPA00109">
    <property type="reaction ID" value="UER00186"/>
</dbReference>
<dbReference type="EMBL" id="SMFL01000005">
    <property type="protein sequence ID" value="TDE14438.1"/>
    <property type="molecule type" value="Genomic_DNA"/>
</dbReference>
<evidence type="ECO:0000256" key="3">
    <source>
        <dbReference type="ARBA" id="ARBA00023152"/>
    </source>
</evidence>
<dbReference type="InterPro" id="IPR029033">
    <property type="entry name" value="His_PPase_superfam"/>
</dbReference>
<dbReference type="Pfam" id="PF00300">
    <property type="entry name" value="His_Phos_1"/>
    <property type="match status" value="1"/>
</dbReference>
<evidence type="ECO:0000256" key="4">
    <source>
        <dbReference type="ARBA" id="ARBA00023235"/>
    </source>
</evidence>
<dbReference type="PIRSF" id="PIRSF000709">
    <property type="entry name" value="6PFK_2-Ptase"/>
    <property type="match status" value="1"/>
</dbReference>
<evidence type="ECO:0000256" key="1">
    <source>
        <dbReference type="ARBA" id="ARBA00006717"/>
    </source>
</evidence>
<protein>
    <recommendedName>
        <fullName evidence="5 9">2,3-bisphosphoglycerate-dependent phosphoglycerate mutase</fullName>
        <shortName evidence="5">BPG-dependent PGAM</shortName>
        <shortName evidence="5">PGAM</shortName>
        <shortName evidence="5">Phosphoglyceromutase</shortName>
        <shortName evidence="5">dPGM</shortName>
        <ecNumber evidence="5 9">5.4.2.11</ecNumber>
    </recommendedName>
</protein>
<sequence length="202" mass="22771">MSNLIIIRHGQSEWNLENRFTGSTDIELSVAGEMEAANAGKLLRKYSFDEAFTSVLVRAVHTLNIVLKEIDKVLLPVTKTAAFNERSYGDLQGKNKMDMIKKYGSAQVLSWRRGYDTTPPHGESLKDTYNRVVAYYDKEIEPKLRAGKNVLIVAHGNSLRALMMHIEKISEVKISDTNLKTGIPRLYEFDSGMKVVKASYIS</sequence>
<comment type="function">
    <text evidence="5 9">Catalyzes the interconversion of 2-phosphoglycerate and 3-phosphoglycerate.</text>
</comment>
<gene>
    <name evidence="5" type="primary">gpmA</name>
    <name evidence="10" type="ORF">E0F88_14650</name>
</gene>
<feature type="binding site" evidence="5 7">
    <location>
        <position position="96"/>
    </location>
    <ligand>
        <name>substrate</name>
    </ligand>
</feature>
<feature type="binding site" evidence="5 7">
    <location>
        <position position="58"/>
    </location>
    <ligand>
        <name>substrate</name>
    </ligand>
</feature>
<proteinExistence type="inferred from homology"/>
<dbReference type="EC" id="5.4.2.11" evidence="5 9"/>
<feature type="binding site" evidence="5 7">
    <location>
        <begin position="156"/>
        <end position="157"/>
    </location>
    <ligand>
        <name>substrate</name>
    </ligand>
</feature>
<name>A0A4V2Z3Y7_9BACT</name>
<dbReference type="GO" id="GO:0006096">
    <property type="term" value="P:glycolytic process"/>
    <property type="evidence" value="ECO:0007669"/>
    <property type="project" value="UniProtKB-UniRule"/>
</dbReference>
<keyword evidence="4 5" id="KW-0413">Isomerase</keyword>
<dbReference type="Gene3D" id="3.40.50.1240">
    <property type="entry name" value="Phosphoglycerate mutase-like"/>
    <property type="match status" value="1"/>
</dbReference>
<evidence type="ECO:0000256" key="7">
    <source>
        <dbReference type="PIRSR" id="PIRSR613078-2"/>
    </source>
</evidence>
<reference evidence="10 11" key="1">
    <citation type="submission" date="2019-03" db="EMBL/GenBank/DDBJ databases">
        <title>Dyadobacter AR-3-6 sp. nov., isolated from arctic soil.</title>
        <authorList>
            <person name="Chaudhary D.K."/>
        </authorList>
    </citation>
    <scope>NUCLEOTIDE SEQUENCE [LARGE SCALE GENOMIC DNA]</scope>
    <source>
        <strain evidence="10 11">AR-3-6</strain>
    </source>
</reference>
<evidence type="ECO:0000313" key="10">
    <source>
        <dbReference type="EMBL" id="TDE14438.1"/>
    </source>
</evidence>
<feature type="site" description="Transition state stabilizer" evidence="5 8">
    <location>
        <position position="155"/>
    </location>
</feature>
<dbReference type="NCBIfam" id="TIGR01258">
    <property type="entry name" value="pgm_1"/>
    <property type="match status" value="2"/>
</dbReference>
<keyword evidence="11" id="KW-1185">Reference proteome</keyword>
<dbReference type="HAMAP" id="MF_01039">
    <property type="entry name" value="PGAM_GpmA"/>
    <property type="match status" value="1"/>
</dbReference>
<dbReference type="SMART" id="SM00855">
    <property type="entry name" value="PGAM"/>
    <property type="match status" value="1"/>
</dbReference>
<feature type="binding site" evidence="5 7">
    <location>
        <begin position="21"/>
        <end position="22"/>
    </location>
    <ligand>
        <name>substrate</name>
    </ligand>
</feature>
<dbReference type="CDD" id="cd07067">
    <property type="entry name" value="HP_PGM_like"/>
    <property type="match status" value="1"/>
</dbReference>
<dbReference type="PROSITE" id="PS00175">
    <property type="entry name" value="PG_MUTASE"/>
    <property type="match status" value="1"/>
</dbReference>
<dbReference type="SUPFAM" id="SSF53254">
    <property type="entry name" value="Phosphoglycerate mutase-like"/>
    <property type="match status" value="1"/>
</dbReference>